<proteinExistence type="predicted"/>
<evidence type="ECO:0000313" key="2">
    <source>
        <dbReference type="Proteomes" id="UP000192277"/>
    </source>
</evidence>
<keyword evidence="2" id="KW-1185">Reference proteome</keyword>
<gene>
    <name evidence="1" type="ORF">A4D02_28015</name>
</gene>
<sequence>MIETADLISFLQIGKSLCGIEIGQTRQDVIAKFGDHLDQYGENDYGYLELPKGVRFSYFKNEIDGIAVLNKREDAVFVLHVPDLLDNFTIGPNTTIHEAIKFLNWSRINWTIVDTDNKFNLTILTQADVGLIFDLDDGELMMISMVRSELKGRPDRSLQASSSHWI</sequence>
<accession>A0ABX3P2F4</accession>
<name>A0ABX3P2F4_9BACT</name>
<dbReference type="EMBL" id="LWBO01000009">
    <property type="protein sequence ID" value="OQP49925.1"/>
    <property type="molecule type" value="Genomic_DNA"/>
</dbReference>
<organism evidence="1 2">
    <name type="scientific">Niastella koreensis</name>
    <dbReference type="NCBI Taxonomy" id="354356"/>
    <lineage>
        <taxon>Bacteria</taxon>
        <taxon>Pseudomonadati</taxon>
        <taxon>Bacteroidota</taxon>
        <taxon>Chitinophagia</taxon>
        <taxon>Chitinophagales</taxon>
        <taxon>Chitinophagaceae</taxon>
        <taxon>Niastella</taxon>
    </lineage>
</organism>
<evidence type="ECO:0000313" key="1">
    <source>
        <dbReference type="EMBL" id="OQP49925.1"/>
    </source>
</evidence>
<comment type="caution">
    <text evidence="1">The sequence shown here is derived from an EMBL/GenBank/DDBJ whole genome shotgun (WGS) entry which is preliminary data.</text>
</comment>
<dbReference type="Proteomes" id="UP000192277">
    <property type="component" value="Unassembled WGS sequence"/>
</dbReference>
<reference evidence="1 2" key="1">
    <citation type="submission" date="2016-04" db="EMBL/GenBank/DDBJ databases">
        <authorList>
            <person name="Chen L."/>
            <person name="Zhuang W."/>
            <person name="Wang G."/>
        </authorList>
    </citation>
    <scope>NUCLEOTIDE SEQUENCE [LARGE SCALE GENOMIC DNA]</scope>
    <source>
        <strain evidence="2">GR20</strain>
    </source>
</reference>
<dbReference type="RefSeq" id="WP_014219588.1">
    <property type="nucleotide sequence ID" value="NZ_LWBO01000009.1"/>
</dbReference>
<protein>
    <submittedName>
        <fullName evidence="1">Uncharacterized protein</fullName>
    </submittedName>
</protein>